<accession>A0ABT4UF04</accession>
<dbReference type="InterPro" id="IPR030395">
    <property type="entry name" value="GP_PDE_dom"/>
</dbReference>
<dbReference type="PANTHER" id="PTHR46211:SF1">
    <property type="entry name" value="GLYCEROPHOSPHODIESTER PHOSPHODIESTERASE, CYTOPLASMIC"/>
    <property type="match status" value="1"/>
</dbReference>
<dbReference type="RefSeq" id="WP_407029758.1">
    <property type="nucleotide sequence ID" value="NZ_JAQGEF010000001.1"/>
</dbReference>
<dbReference type="Gene3D" id="3.20.20.190">
    <property type="entry name" value="Phosphatidylinositol (PI) phosphodiesterase"/>
    <property type="match status" value="1"/>
</dbReference>
<dbReference type="SUPFAM" id="SSF51695">
    <property type="entry name" value="PLC-like phosphodiesterases"/>
    <property type="match status" value="1"/>
</dbReference>
<evidence type="ECO:0000313" key="2">
    <source>
        <dbReference type="EMBL" id="MDA3613427.1"/>
    </source>
</evidence>
<dbReference type="InterPro" id="IPR017946">
    <property type="entry name" value="PLC-like_Pdiesterase_TIM-brl"/>
</dbReference>
<dbReference type="EMBL" id="JAQGEF010000001">
    <property type="protein sequence ID" value="MDA3613427.1"/>
    <property type="molecule type" value="Genomic_DNA"/>
</dbReference>
<evidence type="ECO:0000313" key="3">
    <source>
        <dbReference type="Proteomes" id="UP001210231"/>
    </source>
</evidence>
<gene>
    <name evidence="2" type="ORF">O3P16_01295</name>
</gene>
<dbReference type="PANTHER" id="PTHR46211">
    <property type="entry name" value="GLYCEROPHOSPHORYL DIESTER PHOSPHODIESTERASE"/>
    <property type="match status" value="1"/>
</dbReference>
<evidence type="ECO:0000259" key="1">
    <source>
        <dbReference type="PROSITE" id="PS51704"/>
    </source>
</evidence>
<sequence length="262" mass="29407">MKKNILSATVILLIAVISVGYKKFQMHQNPVVAHRGAFKAKSLPENSVAALKNAISLNCAGAEFDIWMTADDSLVICHDPEFNHLNIETSTYKTLLNSGTLPNGESLPLLHQYLEEGLKDNNKTQLVLEIKPSKISNERSVEIAGRVMKAVKDLNAKANVAYISFNYDVVKYISSVDDNAVTQYLNGDKTPRELKEAGIKGLDYHYNVYKKNPEWIKEAKESGLILNVWTVNKVSDLQFFLDQEFDFITTNEPELLLTLLSK</sequence>
<feature type="domain" description="GP-PDE" evidence="1">
    <location>
        <begin position="29"/>
        <end position="260"/>
    </location>
</feature>
<protein>
    <submittedName>
        <fullName evidence="2">Glycerophosphodiester phosphodiesterase family protein</fullName>
    </submittedName>
</protein>
<dbReference type="Proteomes" id="UP001210231">
    <property type="component" value="Unassembled WGS sequence"/>
</dbReference>
<keyword evidence="3" id="KW-1185">Reference proteome</keyword>
<dbReference type="PROSITE" id="PS51704">
    <property type="entry name" value="GP_PDE"/>
    <property type="match status" value="1"/>
</dbReference>
<organism evidence="2 3">
    <name type="scientific">Polluticaenibacter yanchengensis</name>
    <dbReference type="NCBI Taxonomy" id="3014562"/>
    <lineage>
        <taxon>Bacteria</taxon>
        <taxon>Pseudomonadati</taxon>
        <taxon>Bacteroidota</taxon>
        <taxon>Chitinophagia</taxon>
        <taxon>Chitinophagales</taxon>
        <taxon>Chitinophagaceae</taxon>
        <taxon>Polluticaenibacter</taxon>
    </lineage>
</organism>
<reference evidence="2 3" key="1">
    <citation type="submission" date="2022-12" db="EMBL/GenBank/DDBJ databases">
        <title>Chitinophagaceae gen. sp. nov., a new member of the family Chitinophagaceae, isolated from soil in a chemical factory.</title>
        <authorList>
            <person name="Ke Z."/>
        </authorList>
    </citation>
    <scope>NUCLEOTIDE SEQUENCE [LARGE SCALE GENOMIC DNA]</scope>
    <source>
        <strain evidence="2 3">LY-5</strain>
    </source>
</reference>
<name>A0ABT4UF04_9BACT</name>
<dbReference type="Pfam" id="PF03009">
    <property type="entry name" value="GDPD"/>
    <property type="match status" value="1"/>
</dbReference>
<comment type="caution">
    <text evidence="2">The sequence shown here is derived from an EMBL/GenBank/DDBJ whole genome shotgun (WGS) entry which is preliminary data.</text>
</comment>
<proteinExistence type="predicted"/>